<keyword evidence="3" id="KW-1185">Reference proteome</keyword>
<name>A0A371YWA3_9PROT</name>
<dbReference type="AlphaFoldDB" id="A0A371YWA3"/>
<organism evidence="2 3">
    <name type="scientific">Komagataeibacter melaceti</name>
    <dbReference type="NCBI Taxonomy" id="2766577"/>
    <lineage>
        <taxon>Bacteria</taxon>
        <taxon>Pseudomonadati</taxon>
        <taxon>Pseudomonadota</taxon>
        <taxon>Alphaproteobacteria</taxon>
        <taxon>Acetobacterales</taxon>
        <taxon>Acetobacteraceae</taxon>
        <taxon>Komagataeibacter</taxon>
    </lineage>
</organism>
<reference evidence="2 3" key="1">
    <citation type="submission" date="2018-08" db="EMBL/GenBank/DDBJ databases">
        <title>Komagataeibacter sp. AV 382.</title>
        <authorList>
            <person name="Skraban J."/>
            <person name="Trcek J."/>
        </authorList>
    </citation>
    <scope>NUCLEOTIDE SEQUENCE [LARGE SCALE GENOMIC DNA]</scope>
    <source>
        <strain evidence="2 3">AV 382</strain>
    </source>
</reference>
<feature type="region of interest" description="Disordered" evidence="1">
    <location>
        <begin position="288"/>
        <end position="347"/>
    </location>
</feature>
<evidence type="ECO:0008006" key="4">
    <source>
        <dbReference type="Google" id="ProtNLM"/>
    </source>
</evidence>
<dbReference type="RefSeq" id="WP_116704312.1">
    <property type="nucleotide sequence ID" value="NZ_QUWV01000209.1"/>
</dbReference>
<evidence type="ECO:0000256" key="1">
    <source>
        <dbReference type="SAM" id="MobiDB-lite"/>
    </source>
</evidence>
<comment type="caution">
    <text evidence="2">The sequence shown here is derived from an EMBL/GenBank/DDBJ whole genome shotgun (WGS) entry which is preliminary data.</text>
</comment>
<accession>A0A371YWA3</accession>
<evidence type="ECO:0000313" key="2">
    <source>
        <dbReference type="EMBL" id="RFD18514.1"/>
    </source>
</evidence>
<evidence type="ECO:0000313" key="3">
    <source>
        <dbReference type="Proteomes" id="UP000262371"/>
    </source>
</evidence>
<dbReference type="Proteomes" id="UP000262371">
    <property type="component" value="Unassembled WGS sequence"/>
</dbReference>
<protein>
    <recommendedName>
        <fullName evidence="4">Clostridial hydrophobic W</fullName>
    </recommendedName>
</protein>
<gene>
    <name evidence="2" type="ORF">DY926_16360</name>
</gene>
<proteinExistence type="predicted"/>
<dbReference type="EMBL" id="QUWV01000209">
    <property type="protein sequence ID" value="RFD18514.1"/>
    <property type="molecule type" value="Genomic_DNA"/>
</dbReference>
<dbReference type="OrthoDB" id="7282413at2"/>
<sequence>MEIQPDVAPAGPAGALQASARLVRLEAGTYCIFHAAAQVAMPPGRVSGMRITPPPGVADVRVSTFDADGWIGAQGGAALVRVPAHGGAVLVTTYRDGTESTDLPGVQVVRLSGPGLPAQMPASAPQGNDPVVRQAEEGGMVAHIQRRGDVRAALGEWMGTCGSGQWVEGFSIQPSAGVAACDLEYQAILGQDWFSPWVEGGEYCGSRGMALPVLGLRVRLKGAAAKAFQCHVEASFTDGTRLGPVGDGPVMAPGLAPLEAFRIQILPRPVEQPQPPVDMVENAAEPAPPVARVRRMRRPVPARAVAPGDRATQVTTEDRAPWWRRRPARDVTAAPVRHGRASGPAKP</sequence>